<dbReference type="Proteomes" id="UP000324800">
    <property type="component" value="Unassembled WGS sequence"/>
</dbReference>
<feature type="non-terminal residue" evidence="1">
    <location>
        <position position="1"/>
    </location>
</feature>
<evidence type="ECO:0000313" key="2">
    <source>
        <dbReference type="Proteomes" id="UP000324800"/>
    </source>
</evidence>
<gene>
    <name evidence="1" type="ORF">EZS28_051423</name>
</gene>
<protein>
    <submittedName>
        <fullName evidence="1">Uncharacterized protein</fullName>
    </submittedName>
</protein>
<name>A0A5J4T6A4_9EUKA</name>
<proteinExistence type="predicted"/>
<organism evidence="1 2">
    <name type="scientific">Streblomastix strix</name>
    <dbReference type="NCBI Taxonomy" id="222440"/>
    <lineage>
        <taxon>Eukaryota</taxon>
        <taxon>Metamonada</taxon>
        <taxon>Preaxostyla</taxon>
        <taxon>Oxymonadida</taxon>
        <taxon>Streblomastigidae</taxon>
        <taxon>Streblomastix</taxon>
    </lineage>
</organism>
<dbReference type="AlphaFoldDB" id="A0A5J4T6A4"/>
<comment type="caution">
    <text evidence="1">The sequence shown here is derived from an EMBL/GenBank/DDBJ whole genome shotgun (WGS) entry which is preliminary data.</text>
</comment>
<sequence length="97" mass="10985">AVGTGCSHELSIPMGRQLFKIQRKLEMLIYDESDNLCYFKNNEDVQTVKEKRIDIIPTAPIVLLSRHIIIVMLVKGWTARGSIQSLQPSMAESQQRG</sequence>
<reference evidence="1 2" key="1">
    <citation type="submission" date="2019-03" db="EMBL/GenBank/DDBJ databases">
        <title>Single cell metagenomics reveals metabolic interactions within the superorganism composed of flagellate Streblomastix strix and complex community of Bacteroidetes bacteria on its surface.</title>
        <authorList>
            <person name="Treitli S.C."/>
            <person name="Kolisko M."/>
            <person name="Husnik F."/>
            <person name="Keeling P."/>
            <person name="Hampl V."/>
        </authorList>
    </citation>
    <scope>NUCLEOTIDE SEQUENCE [LARGE SCALE GENOMIC DNA]</scope>
    <source>
        <strain evidence="1">ST1C</strain>
    </source>
</reference>
<dbReference type="EMBL" id="SNRW01038857">
    <property type="protein sequence ID" value="KAA6353050.1"/>
    <property type="molecule type" value="Genomic_DNA"/>
</dbReference>
<accession>A0A5J4T6A4</accession>
<evidence type="ECO:0000313" key="1">
    <source>
        <dbReference type="EMBL" id="KAA6353050.1"/>
    </source>
</evidence>